<dbReference type="PANTHER" id="PTHR23279">
    <property type="entry name" value="DEFECTIVE PROBOSCIS EXTENSION RESPONSE DPR -RELATED"/>
    <property type="match status" value="1"/>
</dbReference>
<dbReference type="Pfam" id="PF07686">
    <property type="entry name" value="V-set"/>
    <property type="match status" value="1"/>
</dbReference>
<accession>A0AAV8YIV6</accession>
<dbReference type="GO" id="GO:0050808">
    <property type="term" value="P:synapse organization"/>
    <property type="evidence" value="ECO:0007669"/>
    <property type="project" value="TreeGrafter"/>
</dbReference>
<feature type="non-terminal residue" evidence="2">
    <location>
        <position position="1"/>
    </location>
</feature>
<name>A0AAV8YIV6_9CUCU</name>
<dbReference type="InterPro" id="IPR013106">
    <property type="entry name" value="Ig_V-set"/>
</dbReference>
<dbReference type="PROSITE" id="PS50835">
    <property type="entry name" value="IG_LIKE"/>
    <property type="match status" value="1"/>
</dbReference>
<dbReference type="SUPFAM" id="SSF48726">
    <property type="entry name" value="Immunoglobulin"/>
    <property type="match status" value="1"/>
</dbReference>
<organism evidence="2 3">
    <name type="scientific">Aromia moschata</name>
    <dbReference type="NCBI Taxonomy" id="1265417"/>
    <lineage>
        <taxon>Eukaryota</taxon>
        <taxon>Metazoa</taxon>
        <taxon>Ecdysozoa</taxon>
        <taxon>Arthropoda</taxon>
        <taxon>Hexapoda</taxon>
        <taxon>Insecta</taxon>
        <taxon>Pterygota</taxon>
        <taxon>Neoptera</taxon>
        <taxon>Endopterygota</taxon>
        <taxon>Coleoptera</taxon>
        <taxon>Polyphaga</taxon>
        <taxon>Cucujiformia</taxon>
        <taxon>Chrysomeloidea</taxon>
        <taxon>Cerambycidae</taxon>
        <taxon>Cerambycinae</taxon>
        <taxon>Callichromatini</taxon>
        <taxon>Aromia</taxon>
    </lineage>
</organism>
<keyword evidence="3" id="KW-1185">Reference proteome</keyword>
<dbReference type="InterPro" id="IPR003598">
    <property type="entry name" value="Ig_sub2"/>
</dbReference>
<proteinExistence type="predicted"/>
<dbReference type="Gene3D" id="2.60.40.10">
    <property type="entry name" value="Immunoglobulins"/>
    <property type="match status" value="1"/>
</dbReference>
<gene>
    <name evidence="2" type="ORF">NQ318_010238</name>
</gene>
<dbReference type="FunFam" id="2.60.40.10:FF:000129">
    <property type="entry name" value="CLUMA_CG018772, isoform A"/>
    <property type="match status" value="1"/>
</dbReference>
<dbReference type="InterPro" id="IPR036179">
    <property type="entry name" value="Ig-like_dom_sf"/>
</dbReference>
<dbReference type="InterPro" id="IPR013783">
    <property type="entry name" value="Ig-like_fold"/>
</dbReference>
<comment type="caution">
    <text evidence="2">The sequence shown here is derived from an EMBL/GenBank/DDBJ whole genome shotgun (WGS) entry which is preliminary data.</text>
</comment>
<feature type="domain" description="Ig-like" evidence="1">
    <location>
        <begin position="38"/>
        <end position="140"/>
    </location>
</feature>
<dbReference type="SMART" id="SM00409">
    <property type="entry name" value="IG"/>
    <property type="match status" value="1"/>
</dbReference>
<dbReference type="AlphaFoldDB" id="A0AAV8YIV6"/>
<dbReference type="InterPro" id="IPR003599">
    <property type="entry name" value="Ig_sub"/>
</dbReference>
<dbReference type="SMART" id="SM00408">
    <property type="entry name" value="IGc2"/>
    <property type="match status" value="1"/>
</dbReference>
<dbReference type="InterPro" id="IPR037448">
    <property type="entry name" value="Zig-8"/>
</dbReference>
<reference evidence="2" key="1">
    <citation type="journal article" date="2023" name="Insect Mol. Biol.">
        <title>Genome sequencing provides insights into the evolution of gene families encoding plant cell wall-degrading enzymes in longhorned beetles.</title>
        <authorList>
            <person name="Shin N.R."/>
            <person name="Okamura Y."/>
            <person name="Kirsch R."/>
            <person name="Pauchet Y."/>
        </authorList>
    </citation>
    <scope>NUCLEOTIDE SEQUENCE</scope>
    <source>
        <strain evidence="2">AMC_N1</strain>
    </source>
</reference>
<dbReference type="GO" id="GO:0032589">
    <property type="term" value="C:neuron projection membrane"/>
    <property type="evidence" value="ECO:0007669"/>
    <property type="project" value="TreeGrafter"/>
</dbReference>
<evidence type="ECO:0000313" key="3">
    <source>
        <dbReference type="Proteomes" id="UP001162162"/>
    </source>
</evidence>
<dbReference type="Proteomes" id="UP001162162">
    <property type="component" value="Unassembled WGS sequence"/>
</dbReference>
<dbReference type="EMBL" id="JAPWTK010000088">
    <property type="protein sequence ID" value="KAJ8951211.1"/>
    <property type="molecule type" value="Genomic_DNA"/>
</dbReference>
<evidence type="ECO:0000313" key="2">
    <source>
        <dbReference type="EMBL" id="KAJ8951211.1"/>
    </source>
</evidence>
<evidence type="ECO:0000259" key="1">
    <source>
        <dbReference type="PROSITE" id="PS50835"/>
    </source>
</evidence>
<dbReference type="PANTHER" id="PTHR23279:SF2">
    <property type="entry name" value="DEFECTIVE PROBOSCIS EXTENSION RESPONSE 19, ISOFORM A"/>
    <property type="match status" value="1"/>
</dbReference>
<protein>
    <recommendedName>
        <fullName evidence="1">Ig-like domain-containing protein</fullName>
    </recommendedName>
</protein>
<sequence length="168" mass="19089">NAEDVIFRHRRSYDQRHKTKDAMMNNAVKVATLNNDKPGVFATENCTVVVAQVGGTAVLPCVVRKFSNGVVSWIRKRDYHLLTVGLATYNTDDRFMVEHVRHLQNWGLLIKKVHPSDAGLYECQISTHPPTSILVELRVTGKQILKREVNGVRKLKRARELLSIFLSL</sequence>
<dbReference type="InterPro" id="IPR007110">
    <property type="entry name" value="Ig-like_dom"/>
</dbReference>